<evidence type="ECO:0000313" key="1">
    <source>
        <dbReference type="EMBL" id="GGI16280.1"/>
    </source>
</evidence>
<proteinExistence type="predicted"/>
<reference evidence="2" key="1">
    <citation type="journal article" date="2019" name="Int. J. Syst. Evol. Microbiol.">
        <title>The Global Catalogue of Microorganisms (GCM) 10K type strain sequencing project: providing services to taxonomists for standard genome sequencing and annotation.</title>
        <authorList>
            <consortium name="The Broad Institute Genomics Platform"/>
            <consortium name="The Broad Institute Genome Sequencing Center for Infectious Disease"/>
            <person name="Wu L."/>
            <person name="Ma J."/>
        </authorList>
    </citation>
    <scope>NUCLEOTIDE SEQUENCE [LARGE SCALE GENOMIC DNA]</scope>
    <source>
        <strain evidence="2">CCM 2767</strain>
    </source>
</reference>
<gene>
    <name evidence="1" type="ORF">GCM10008066_03170</name>
</gene>
<comment type="caution">
    <text evidence="1">The sequence shown here is derived from an EMBL/GenBank/DDBJ whole genome shotgun (WGS) entry which is preliminary data.</text>
</comment>
<keyword evidence="2" id="KW-1185">Reference proteome</keyword>
<sequence length="195" mass="22756">MGIQGIPTPEHWNYFLSLEDDVIQLARYLEPTERNFSSYSLELARILFAASSEVDVICKRLCLKINVDSKANNIMKYRDELLNACPQIKDTRVEIPRFGLKFHPWEQWGKDKTPLWWTAYNNVKHHRHTHFSDANLKHALNAVAGLFVLLLFFYREEGEKAQLNPDPTLFKAGYPFQVDTSFYAPHLTIYQLPNL</sequence>
<name>A0A8J3EYS1_9BURK</name>
<dbReference type="Proteomes" id="UP000642180">
    <property type="component" value="Unassembled WGS sequence"/>
</dbReference>
<accession>A0A8J3EYS1</accession>
<protein>
    <submittedName>
        <fullName evidence="1">Uncharacterized protein</fullName>
    </submittedName>
</protein>
<organism evidence="1 2">
    <name type="scientific">Oxalicibacterium faecigallinarum</name>
    <dbReference type="NCBI Taxonomy" id="573741"/>
    <lineage>
        <taxon>Bacteria</taxon>
        <taxon>Pseudomonadati</taxon>
        <taxon>Pseudomonadota</taxon>
        <taxon>Betaproteobacteria</taxon>
        <taxon>Burkholderiales</taxon>
        <taxon>Oxalobacteraceae</taxon>
        <taxon>Oxalicibacterium</taxon>
    </lineage>
</organism>
<dbReference type="EMBL" id="BMDI01000001">
    <property type="protein sequence ID" value="GGI16280.1"/>
    <property type="molecule type" value="Genomic_DNA"/>
</dbReference>
<dbReference type="RefSeq" id="WP_188379529.1">
    <property type="nucleotide sequence ID" value="NZ_BMDI01000001.1"/>
</dbReference>
<evidence type="ECO:0000313" key="2">
    <source>
        <dbReference type="Proteomes" id="UP000642180"/>
    </source>
</evidence>
<dbReference type="AlphaFoldDB" id="A0A8J3EYS1"/>